<organism evidence="2">
    <name type="scientific">marine metagenome</name>
    <dbReference type="NCBI Taxonomy" id="408172"/>
    <lineage>
        <taxon>unclassified sequences</taxon>
        <taxon>metagenomes</taxon>
        <taxon>ecological metagenomes</taxon>
    </lineage>
</organism>
<dbReference type="InterPro" id="IPR036421">
    <property type="entry name" value="Fe_dep_repressor_sf"/>
</dbReference>
<reference evidence="2" key="1">
    <citation type="submission" date="2018-05" db="EMBL/GenBank/DDBJ databases">
        <authorList>
            <person name="Lanie J.A."/>
            <person name="Ng W.-L."/>
            <person name="Kazmierczak K.M."/>
            <person name="Andrzejewski T.M."/>
            <person name="Davidsen T.M."/>
            <person name="Wayne K.J."/>
            <person name="Tettelin H."/>
            <person name="Glass J.I."/>
            <person name="Rusch D."/>
            <person name="Podicherti R."/>
            <person name="Tsui H.-C.T."/>
            <person name="Winkler M.E."/>
        </authorList>
    </citation>
    <scope>NUCLEOTIDE SEQUENCE</scope>
</reference>
<dbReference type="GO" id="GO:0003700">
    <property type="term" value="F:DNA-binding transcription factor activity"/>
    <property type="evidence" value="ECO:0007669"/>
    <property type="project" value="InterPro"/>
</dbReference>
<dbReference type="PANTHER" id="PTHR33238:SF7">
    <property type="entry name" value="IRON-DEPENDENT TRANSCRIPTIONAL REGULATOR"/>
    <property type="match status" value="1"/>
</dbReference>
<evidence type="ECO:0000259" key="1">
    <source>
        <dbReference type="Pfam" id="PF02742"/>
    </source>
</evidence>
<proteinExistence type="predicted"/>
<dbReference type="GO" id="GO:0046983">
    <property type="term" value="F:protein dimerization activity"/>
    <property type="evidence" value="ECO:0007669"/>
    <property type="project" value="InterPro"/>
</dbReference>
<dbReference type="InterPro" id="IPR001367">
    <property type="entry name" value="Fe_dep_repressor"/>
</dbReference>
<dbReference type="Gene3D" id="1.10.60.10">
    <property type="entry name" value="Iron dependent repressor, metal binding and dimerisation domain"/>
    <property type="match status" value="1"/>
</dbReference>
<dbReference type="SMART" id="SM00529">
    <property type="entry name" value="HTH_DTXR"/>
    <property type="match status" value="1"/>
</dbReference>
<evidence type="ECO:0000313" key="2">
    <source>
        <dbReference type="EMBL" id="SVC46818.1"/>
    </source>
</evidence>
<dbReference type="InterPro" id="IPR036390">
    <property type="entry name" value="WH_DNA-bd_sf"/>
</dbReference>
<feature type="domain" description="Iron dependent repressor metal binding and dimerisation" evidence="1">
    <location>
        <begin position="75"/>
        <end position="132"/>
    </location>
</feature>
<dbReference type="PANTHER" id="PTHR33238">
    <property type="entry name" value="IRON (METAL) DEPENDENT REPRESSOR, DTXR FAMILY"/>
    <property type="match status" value="1"/>
</dbReference>
<gene>
    <name evidence="2" type="ORF">METZ01_LOCUS299672</name>
</gene>
<dbReference type="InterPro" id="IPR036388">
    <property type="entry name" value="WH-like_DNA-bd_sf"/>
</dbReference>
<name>A0A382ME53_9ZZZZ</name>
<dbReference type="EMBL" id="UINC01092867">
    <property type="protein sequence ID" value="SVC46818.1"/>
    <property type="molecule type" value="Genomic_DNA"/>
</dbReference>
<dbReference type="Pfam" id="PF02742">
    <property type="entry name" value="Fe_dep_repr_C"/>
    <property type="match status" value="1"/>
</dbReference>
<accession>A0A382ME53</accession>
<dbReference type="InterPro" id="IPR050536">
    <property type="entry name" value="DtxR_MntR_Metal-Reg"/>
</dbReference>
<dbReference type="GO" id="GO:0046914">
    <property type="term" value="F:transition metal ion binding"/>
    <property type="evidence" value="ECO:0007669"/>
    <property type="project" value="InterPro"/>
</dbReference>
<dbReference type="AlphaFoldDB" id="A0A382ME53"/>
<sequence>MSNEVWKEFAAHEVTHSVAHYLTTIQELRQLKGYAILKDVADGLQVTKGSVSVQIKNLKERGLVTEIDRHHLRLTEDGEKVARQVVYNREVVTNFFHKVLGLDPESAEIDACKIEHLLSHEASERLLGLVQLLSQDEPVVASFLKKFNSFKVTCPEHENCDVCEDVCLEGQ</sequence>
<protein>
    <recommendedName>
        <fullName evidence="1">Iron dependent repressor metal binding and dimerisation domain-containing protein</fullName>
    </recommendedName>
</protein>
<dbReference type="SUPFAM" id="SSF46785">
    <property type="entry name" value="Winged helix' DNA-binding domain"/>
    <property type="match status" value="1"/>
</dbReference>
<dbReference type="Gene3D" id="1.10.10.10">
    <property type="entry name" value="Winged helix-like DNA-binding domain superfamily/Winged helix DNA-binding domain"/>
    <property type="match status" value="1"/>
</dbReference>
<dbReference type="InterPro" id="IPR022689">
    <property type="entry name" value="Iron_dep_repressor"/>
</dbReference>
<dbReference type="SUPFAM" id="SSF47979">
    <property type="entry name" value="Iron-dependent repressor protein, dimerization domain"/>
    <property type="match status" value="1"/>
</dbReference>